<accession>A0A7U3UQQ0</accession>
<reference evidence="5 6" key="1">
    <citation type="journal article" date="2010" name="J. Bacteriol.">
        <title>Biochemical characterization of a novel indole prenyltransferase from Streptomyces sp. SN-593.</title>
        <authorList>
            <person name="Takahashi S."/>
            <person name="Takagi H."/>
            <person name="Toyoda A."/>
            <person name="Uramoto M."/>
            <person name="Nogawa T."/>
            <person name="Ueki M."/>
            <person name="Sakaki Y."/>
            <person name="Osada H."/>
        </authorList>
    </citation>
    <scope>NUCLEOTIDE SEQUENCE [LARGE SCALE GENOMIC DNA]</scope>
    <source>
        <strain evidence="5 6">SN-593</strain>
    </source>
</reference>
<feature type="region of interest" description="Disordered" evidence="1">
    <location>
        <begin position="34"/>
        <end position="63"/>
    </location>
</feature>
<keyword evidence="3" id="KW-0732">Signal</keyword>
<protein>
    <recommendedName>
        <fullName evidence="4">WxL Interacting Protein peptidoglycan binding domain-containing protein</fullName>
    </recommendedName>
</protein>
<proteinExistence type="predicted"/>
<dbReference type="Proteomes" id="UP000595703">
    <property type="component" value="Chromosome"/>
</dbReference>
<reference evidence="5 6" key="4">
    <citation type="journal article" date="2020" name="Sci. Rep.">
        <title>beta-carboline chemical signals induce reveromycin production through a LuxR family regulator in Streptomyces sp. SN-593.</title>
        <authorList>
            <person name="Panthee S."/>
            <person name="Kito N."/>
            <person name="Hayashi T."/>
            <person name="Shimizu T."/>
            <person name="Ishikawa J."/>
            <person name="Hamamoto H."/>
            <person name="Osada H."/>
            <person name="Takahashi S."/>
        </authorList>
    </citation>
    <scope>NUCLEOTIDE SEQUENCE [LARGE SCALE GENOMIC DNA]</scope>
    <source>
        <strain evidence="5 6">SN-593</strain>
    </source>
</reference>
<evidence type="ECO:0000313" key="5">
    <source>
        <dbReference type="EMBL" id="BBA97037.1"/>
    </source>
</evidence>
<dbReference type="KEGG" id="arev:RVR_2596"/>
<dbReference type="AlphaFoldDB" id="A0A7U3UQQ0"/>
<keyword evidence="2" id="KW-0812">Transmembrane</keyword>
<feature type="domain" description="WxL Interacting Protein peptidoglycan binding" evidence="4">
    <location>
        <begin position="92"/>
        <end position="187"/>
    </location>
</feature>
<evidence type="ECO:0000256" key="2">
    <source>
        <dbReference type="SAM" id="Phobius"/>
    </source>
</evidence>
<feature type="chain" id="PRO_5032920166" description="WxL Interacting Protein peptidoglycan binding domain-containing protein" evidence="3">
    <location>
        <begin position="36"/>
        <end position="386"/>
    </location>
</feature>
<sequence>MHVLPLPAPGRGAAALAVAALALAASATGASPATAAVPAPVQGSTTTVSAPVRTGPAAGNGAAAPAVAPAAADTAATWSVAPADNRIGVGRPHFTYTLPQGTRVTDAITVANRGDAPITLRIYASDAFTTASGALDLLPAGEEPTDVGAWTVPRAGTVTLAPQQQRTVPFTVTVPSDAAPGDHTGGLVTSLVTKDGAGKVGLDRRLGARIYLRVPGVLTPALKVSALHTGYDGTANPVGSGSARITYTVTNSGNVRVTAGQKVRVRALFGALTGTTALPALPELLPGDSLTRTAVVHGVPPAGPLRVTVSLDPKPVGADGAAGQQPATAPVAASASDTLWAWPWAALLAAAVLALLVYAGVLLRRRGRRKVAEAVEKALGDALSGA</sequence>
<name>A0A7U3UQQ0_9ACTN</name>
<dbReference type="EMBL" id="AP018365">
    <property type="protein sequence ID" value="BBA97037.1"/>
    <property type="molecule type" value="Genomic_DNA"/>
</dbReference>
<reference evidence="5 6" key="2">
    <citation type="journal article" date="2011" name="J. Antibiot.">
        <title>Furaquinocins I and J: novel polyketide isoprenoid hybrid compounds from Streptomyces reveromyceticus SN-593.</title>
        <authorList>
            <person name="Panthee S."/>
            <person name="Takahashi S."/>
            <person name="Takagi H."/>
            <person name="Nogawa T."/>
            <person name="Oowada E."/>
            <person name="Uramoto M."/>
            <person name="Osada H."/>
        </authorList>
    </citation>
    <scope>NUCLEOTIDE SEQUENCE [LARGE SCALE GENOMIC DNA]</scope>
    <source>
        <strain evidence="5 6">SN-593</strain>
    </source>
</reference>
<evidence type="ECO:0000313" key="6">
    <source>
        <dbReference type="Proteomes" id="UP000595703"/>
    </source>
</evidence>
<keyword evidence="6" id="KW-1185">Reference proteome</keyword>
<evidence type="ECO:0000256" key="1">
    <source>
        <dbReference type="SAM" id="MobiDB-lite"/>
    </source>
</evidence>
<keyword evidence="2" id="KW-0472">Membrane</keyword>
<organism evidence="5 6">
    <name type="scientific">Actinacidiphila reveromycinica</name>
    <dbReference type="NCBI Taxonomy" id="659352"/>
    <lineage>
        <taxon>Bacteria</taxon>
        <taxon>Bacillati</taxon>
        <taxon>Actinomycetota</taxon>
        <taxon>Actinomycetes</taxon>
        <taxon>Kitasatosporales</taxon>
        <taxon>Streptomycetaceae</taxon>
        <taxon>Actinacidiphila</taxon>
    </lineage>
</organism>
<gene>
    <name evidence="5" type="ORF">RVR_2596</name>
</gene>
<dbReference type="InterPro" id="IPR010317">
    <property type="entry name" value="WxLIP_PGBD"/>
</dbReference>
<evidence type="ECO:0000256" key="3">
    <source>
        <dbReference type="SAM" id="SignalP"/>
    </source>
</evidence>
<dbReference type="Pfam" id="PF06030">
    <property type="entry name" value="WxLIP_PGBD"/>
    <property type="match status" value="1"/>
</dbReference>
<feature type="compositionally biased region" description="Low complexity" evidence="1">
    <location>
        <begin position="54"/>
        <end position="63"/>
    </location>
</feature>
<dbReference type="RefSeq" id="WP_202233378.1">
    <property type="nucleotide sequence ID" value="NZ_AP018365.1"/>
</dbReference>
<reference evidence="5 6" key="3">
    <citation type="journal article" date="2011" name="Nat. Chem. Biol.">
        <title>Reveromycin A biosynthesis uses RevG and RevJ for stereospecific spiroacetal formation.</title>
        <authorList>
            <person name="Takahashi S."/>
            <person name="Toyoda A."/>
            <person name="Sekiyama Y."/>
            <person name="Takagi H."/>
            <person name="Nogawa T."/>
            <person name="Uramoto M."/>
            <person name="Suzuki R."/>
            <person name="Koshino H."/>
            <person name="Kumano T."/>
            <person name="Panthee S."/>
            <person name="Dairi T."/>
            <person name="Ishikawa J."/>
            <person name="Ikeda H."/>
            <person name="Sakaki Y."/>
            <person name="Osada H."/>
        </authorList>
    </citation>
    <scope>NUCLEOTIDE SEQUENCE [LARGE SCALE GENOMIC DNA]</scope>
    <source>
        <strain evidence="5 6">SN-593</strain>
    </source>
</reference>
<keyword evidence="2" id="KW-1133">Transmembrane helix</keyword>
<feature type="signal peptide" evidence="3">
    <location>
        <begin position="1"/>
        <end position="35"/>
    </location>
</feature>
<evidence type="ECO:0000259" key="4">
    <source>
        <dbReference type="Pfam" id="PF06030"/>
    </source>
</evidence>
<feature type="transmembrane region" description="Helical" evidence="2">
    <location>
        <begin position="340"/>
        <end position="363"/>
    </location>
</feature>